<sequence>MRRVGTDSSNRTGVSCVESVRFDPSMSVATGTEERSVAAVTVRLAVVLGVRSGSQGLLAGLVLASKTRAMPVVADRSHSLSKVDGFGASRAGGHSHCRRAID</sequence>
<organism evidence="1 2">
    <name type="scientific">Pristionchus fissidentatus</name>
    <dbReference type="NCBI Taxonomy" id="1538716"/>
    <lineage>
        <taxon>Eukaryota</taxon>
        <taxon>Metazoa</taxon>
        <taxon>Ecdysozoa</taxon>
        <taxon>Nematoda</taxon>
        <taxon>Chromadorea</taxon>
        <taxon>Rhabditida</taxon>
        <taxon>Rhabditina</taxon>
        <taxon>Diplogasteromorpha</taxon>
        <taxon>Diplogasteroidea</taxon>
        <taxon>Neodiplogasteridae</taxon>
        <taxon>Pristionchus</taxon>
    </lineage>
</organism>
<reference evidence="1" key="1">
    <citation type="submission" date="2023-10" db="EMBL/GenBank/DDBJ databases">
        <title>Genome assembly of Pristionchus species.</title>
        <authorList>
            <person name="Yoshida K."/>
            <person name="Sommer R.J."/>
        </authorList>
    </citation>
    <scope>NUCLEOTIDE SEQUENCE</scope>
    <source>
        <strain evidence="1">RS5133</strain>
    </source>
</reference>
<comment type="caution">
    <text evidence="1">The sequence shown here is derived from an EMBL/GenBank/DDBJ whole genome shotgun (WGS) entry which is preliminary data.</text>
</comment>
<evidence type="ECO:0000313" key="1">
    <source>
        <dbReference type="EMBL" id="GMT25019.1"/>
    </source>
</evidence>
<dbReference type="AlphaFoldDB" id="A0AAV5W2R3"/>
<gene>
    <name evidence="1" type="ORF">PFISCL1PPCAC_16316</name>
</gene>
<evidence type="ECO:0000313" key="2">
    <source>
        <dbReference type="Proteomes" id="UP001432322"/>
    </source>
</evidence>
<dbReference type="Proteomes" id="UP001432322">
    <property type="component" value="Unassembled WGS sequence"/>
</dbReference>
<proteinExistence type="predicted"/>
<protein>
    <submittedName>
        <fullName evidence="1">Uncharacterized protein</fullName>
    </submittedName>
</protein>
<dbReference type="EMBL" id="BTSY01000004">
    <property type="protein sequence ID" value="GMT25019.1"/>
    <property type="molecule type" value="Genomic_DNA"/>
</dbReference>
<accession>A0AAV5W2R3</accession>
<name>A0AAV5W2R3_9BILA</name>
<keyword evidence="2" id="KW-1185">Reference proteome</keyword>